<comment type="similarity">
    <text evidence="1">Belongs to the TIM50 family.</text>
</comment>
<name>A0A7S0TBU3_9STRA</name>
<dbReference type="GO" id="GO:0015031">
    <property type="term" value="P:protein transport"/>
    <property type="evidence" value="ECO:0007669"/>
    <property type="project" value="UniProtKB-KW"/>
</dbReference>
<dbReference type="InterPro" id="IPR036412">
    <property type="entry name" value="HAD-like_sf"/>
</dbReference>
<dbReference type="GO" id="GO:0005744">
    <property type="term" value="C:TIM23 mitochondrial import inner membrane translocase complex"/>
    <property type="evidence" value="ECO:0007669"/>
    <property type="project" value="UniProtKB-UniRule"/>
</dbReference>
<comment type="subunit">
    <text evidence="1">Component of the TIM23 complex.</text>
</comment>
<protein>
    <recommendedName>
        <fullName evidence="1">Mitochondrial import inner membrane translocase subunit TIM50</fullName>
    </recommendedName>
</protein>
<feature type="compositionally biased region" description="Basic residues" evidence="2">
    <location>
        <begin position="33"/>
        <end position="45"/>
    </location>
</feature>
<evidence type="ECO:0000313" key="4">
    <source>
        <dbReference type="EMBL" id="CAD8730070.1"/>
    </source>
</evidence>
<accession>A0A7S0TBU3</accession>
<feature type="domain" description="FCP1 homology" evidence="3">
    <location>
        <begin position="169"/>
        <end position="395"/>
    </location>
</feature>
<organism evidence="4">
    <name type="scientific">Pseudo-nitzschia delicatissima</name>
    <dbReference type="NCBI Taxonomy" id="44447"/>
    <lineage>
        <taxon>Eukaryota</taxon>
        <taxon>Sar</taxon>
        <taxon>Stramenopiles</taxon>
        <taxon>Ochrophyta</taxon>
        <taxon>Bacillariophyta</taxon>
        <taxon>Bacillariophyceae</taxon>
        <taxon>Bacillariophycidae</taxon>
        <taxon>Bacillariales</taxon>
        <taxon>Bacillariaceae</taxon>
        <taxon>Pseudo-nitzschia</taxon>
    </lineage>
</organism>
<keyword evidence="1" id="KW-0813">Transport</keyword>
<reference evidence="4" key="1">
    <citation type="submission" date="2021-01" db="EMBL/GenBank/DDBJ databases">
        <authorList>
            <person name="Corre E."/>
            <person name="Pelletier E."/>
            <person name="Niang G."/>
            <person name="Scheremetjew M."/>
            <person name="Finn R."/>
            <person name="Kale V."/>
            <person name="Holt S."/>
            <person name="Cochrane G."/>
            <person name="Meng A."/>
            <person name="Brown T."/>
            <person name="Cohen L."/>
        </authorList>
    </citation>
    <scope>NUCLEOTIDE SEQUENCE</scope>
    <source>
        <strain evidence="4">B596</strain>
    </source>
</reference>
<dbReference type="PANTHER" id="PTHR12210">
    <property type="entry name" value="DULLARD PROTEIN PHOSPHATASE"/>
    <property type="match status" value="1"/>
</dbReference>
<dbReference type="InterPro" id="IPR004274">
    <property type="entry name" value="FCP1_dom"/>
</dbReference>
<dbReference type="Pfam" id="PF03031">
    <property type="entry name" value="NIF"/>
    <property type="match status" value="1"/>
</dbReference>
<dbReference type="AlphaFoldDB" id="A0A7S0TBU3"/>
<dbReference type="SMART" id="SM00577">
    <property type="entry name" value="CPDc"/>
    <property type="match status" value="1"/>
</dbReference>
<dbReference type="Gene3D" id="3.40.50.1000">
    <property type="entry name" value="HAD superfamily/HAD-like"/>
    <property type="match status" value="1"/>
</dbReference>
<evidence type="ECO:0000256" key="2">
    <source>
        <dbReference type="SAM" id="MobiDB-lite"/>
    </source>
</evidence>
<keyword evidence="1" id="KW-0653">Protein transport</keyword>
<feature type="compositionally biased region" description="Basic and acidic residues" evidence="2">
    <location>
        <begin position="46"/>
        <end position="61"/>
    </location>
</feature>
<evidence type="ECO:0000256" key="1">
    <source>
        <dbReference type="RuleBase" id="RU365079"/>
    </source>
</evidence>
<dbReference type="PROSITE" id="PS50969">
    <property type="entry name" value="FCP1"/>
    <property type="match status" value="1"/>
</dbReference>
<feature type="compositionally biased region" description="Basic and acidic residues" evidence="2">
    <location>
        <begin position="13"/>
        <end position="28"/>
    </location>
</feature>
<feature type="compositionally biased region" description="Basic residues" evidence="2">
    <location>
        <begin position="62"/>
        <end position="76"/>
    </location>
</feature>
<feature type="compositionally biased region" description="Polar residues" evidence="2">
    <location>
        <begin position="289"/>
        <end position="303"/>
    </location>
</feature>
<dbReference type="SUPFAM" id="SSF56784">
    <property type="entry name" value="HAD-like"/>
    <property type="match status" value="1"/>
</dbReference>
<gene>
    <name evidence="4" type="ORF">PDEL0327_LOCUS1563</name>
</gene>
<keyword evidence="1" id="KW-0809">Transit peptide</keyword>
<dbReference type="InterPro" id="IPR050365">
    <property type="entry name" value="TIM50"/>
</dbReference>
<dbReference type="EMBL" id="HBFG01002068">
    <property type="protein sequence ID" value="CAD8730070.1"/>
    <property type="molecule type" value="Transcribed_RNA"/>
</dbReference>
<dbReference type="InterPro" id="IPR023214">
    <property type="entry name" value="HAD_sf"/>
</dbReference>
<comment type="function">
    <text evidence="1">Essential component of the TIM23 complex, a complex that mediates the translocation of transit peptide-containing proteins across the mitochondrial inner membrane.</text>
</comment>
<proteinExistence type="inferred from homology"/>
<sequence length="448" mass="51090">MVVVEDSGNEATATKDSELPARTSHEEPQNISNKKKKKKQRWSSAKKKEVKEQRIEQEKVRRLNPPKGQKRKRARTTTKLFQDPPRDAIDRILQCAEKSLFTDSIVVENRKETCTDTTNTSEKQGQLVVEILSGCDLSKENTDNENPLTAMGSSTPPSATTLFMKTICTIKVQPLLVLDLNGILCHRDRKHKRLKDWKLRPSIGHVANTDIIPRTDLLQFLRYLDQHFCLAIWTSAKPKTAKKLLNLLLSSGNENNIDSKGIRNRLLFVWSQSQCTAVRSSEREDGTSIPESYTPTNEPQGGRSTLDPKEDQDDDEHSFDETVVFEKHLPKIWESYPLWSANNTLLIDDSPEKCPIAVANAIHPPPLHGRNWNSDSKNGEDQDNQKRQTLFFEKVVSFWVDSPHREQLCKDDEGGTLNNTHYYEFLQNHAQGHMGWRGSQQNGQASWN</sequence>
<feature type="region of interest" description="Disordered" evidence="2">
    <location>
        <begin position="279"/>
        <end position="318"/>
    </location>
</feature>
<comment type="subcellular location">
    <subcellularLocation>
        <location evidence="1">Mitochondrion inner membrane</location>
        <topology evidence="1">Single-pass membrane protein</topology>
    </subcellularLocation>
</comment>
<feature type="region of interest" description="Disordered" evidence="2">
    <location>
        <begin position="1"/>
        <end position="82"/>
    </location>
</feature>
<feature type="region of interest" description="Disordered" evidence="2">
    <location>
        <begin position="364"/>
        <end position="383"/>
    </location>
</feature>
<keyword evidence="1" id="KW-0496">Mitochondrion</keyword>
<evidence type="ECO:0000259" key="3">
    <source>
        <dbReference type="PROSITE" id="PS50969"/>
    </source>
</evidence>
<keyword evidence="1" id="KW-0811">Translocation</keyword>